<dbReference type="EMBL" id="AJSR01000886">
    <property type="protein sequence ID" value="EKM32119.1"/>
    <property type="molecule type" value="Genomic_DNA"/>
</dbReference>
<evidence type="ECO:0000313" key="1">
    <source>
        <dbReference type="EMBL" id="EKM32119.1"/>
    </source>
</evidence>
<proteinExistence type="predicted"/>
<comment type="caution">
    <text evidence="1">The sequence shown here is derived from an EMBL/GenBank/DDBJ whole genome shotgun (WGS) entry which is preliminary data.</text>
</comment>
<organism evidence="1 2">
    <name type="scientific">Vibrio harveyi</name>
    <name type="common">Beneckea harveyi</name>
    <dbReference type="NCBI Taxonomy" id="669"/>
    <lineage>
        <taxon>Bacteria</taxon>
        <taxon>Pseudomonadati</taxon>
        <taxon>Pseudomonadota</taxon>
        <taxon>Gammaproteobacteria</taxon>
        <taxon>Vibrionales</taxon>
        <taxon>Vibrionaceae</taxon>
        <taxon>Vibrio</taxon>
    </lineage>
</organism>
<evidence type="ECO:0000313" key="2">
    <source>
        <dbReference type="Proteomes" id="UP000008367"/>
    </source>
</evidence>
<reference evidence="1 2" key="1">
    <citation type="submission" date="2012-10" db="EMBL/GenBank/DDBJ databases">
        <title>Genome sequence of Vibrio Cholerae HENC-02.</title>
        <authorList>
            <person name="Eppinger M."/>
            <person name="Hasan N.A."/>
            <person name="Sengamalay N."/>
            <person name="Hine E."/>
            <person name="Su Q."/>
            <person name="Daugherty S.C."/>
            <person name="Young S."/>
            <person name="Sadzewicz L."/>
            <person name="Tallon L."/>
            <person name="Cebula T.A."/>
            <person name="Ravel J."/>
            <person name="Colwell R.R."/>
        </authorList>
    </citation>
    <scope>NUCLEOTIDE SEQUENCE [LARGE SCALE GENOMIC DNA]</scope>
    <source>
        <strain evidence="1 2">HENC-02</strain>
    </source>
</reference>
<dbReference type="Proteomes" id="UP000008367">
    <property type="component" value="Unassembled WGS sequence"/>
</dbReference>
<protein>
    <submittedName>
        <fullName evidence="1">Uncharacterized protein</fullName>
    </submittedName>
</protein>
<feature type="non-terminal residue" evidence="1">
    <location>
        <position position="1"/>
    </location>
</feature>
<accession>A0A454D0D9</accession>
<sequence>RLSTNGFADTYPT</sequence>
<gene>
    <name evidence="1" type="ORF">VCHENC02_2292B</name>
</gene>
<name>A0A454D0D9_VIBHA</name>